<sequence>MFDTAGTAPDLSLLLGPHDRAVFLGMADWRTRSGRVESSLFYVVLHRAGAQHWTQACRIVPDGRPGHLSVHVERIAEGDRCVELAAWFGERLHAQRGGA</sequence>
<dbReference type="OrthoDB" id="7270296at2"/>
<proteinExistence type="predicted"/>
<gene>
    <name evidence="1" type="ORF">DFH01_18845</name>
</gene>
<evidence type="ECO:0000313" key="2">
    <source>
        <dbReference type="Proteomes" id="UP000245765"/>
    </source>
</evidence>
<name>A0A317FAY1_9PROT</name>
<protein>
    <submittedName>
        <fullName evidence="1">Uncharacterized protein</fullName>
    </submittedName>
</protein>
<dbReference type="AlphaFoldDB" id="A0A317FAY1"/>
<dbReference type="RefSeq" id="WP_109872018.1">
    <property type="nucleotide sequence ID" value="NZ_QGNA01000004.1"/>
</dbReference>
<evidence type="ECO:0000313" key="1">
    <source>
        <dbReference type="EMBL" id="PWS35652.1"/>
    </source>
</evidence>
<organism evidence="1 2">
    <name type="scientific">Falsiroseomonas bella</name>
    <dbReference type="NCBI Taxonomy" id="2184016"/>
    <lineage>
        <taxon>Bacteria</taxon>
        <taxon>Pseudomonadati</taxon>
        <taxon>Pseudomonadota</taxon>
        <taxon>Alphaproteobacteria</taxon>
        <taxon>Acetobacterales</taxon>
        <taxon>Roseomonadaceae</taxon>
        <taxon>Falsiroseomonas</taxon>
    </lineage>
</organism>
<comment type="caution">
    <text evidence="1">The sequence shown here is derived from an EMBL/GenBank/DDBJ whole genome shotgun (WGS) entry which is preliminary data.</text>
</comment>
<keyword evidence="2" id="KW-1185">Reference proteome</keyword>
<dbReference type="Proteomes" id="UP000245765">
    <property type="component" value="Unassembled WGS sequence"/>
</dbReference>
<accession>A0A317FAY1</accession>
<reference evidence="2" key="1">
    <citation type="submission" date="2018-05" db="EMBL/GenBank/DDBJ databases">
        <authorList>
            <person name="Du Z."/>
            <person name="Wang X."/>
        </authorList>
    </citation>
    <scope>NUCLEOTIDE SEQUENCE [LARGE SCALE GENOMIC DNA]</scope>
    <source>
        <strain evidence="2">CQN31</strain>
    </source>
</reference>
<dbReference type="EMBL" id="QGNA01000004">
    <property type="protein sequence ID" value="PWS35652.1"/>
    <property type="molecule type" value="Genomic_DNA"/>
</dbReference>